<dbReference type="Proteomes" id="UP000541347">
    <property type="component" value="Unassembled WGS sequence"/>
</dbReference>
<keyword evidence="2" id="KW-1185">Reference proteome</keyword>
<dbReference type="EMBL" id="JAABLP010000001">
    <property type="protein sequence ID" value="NBN62693.1"/>
    <property type="molecule type" value="Genomic_DNA"/>
</dbReference>
<evidence type="ECO:0000313" key="2">
    <source>
        <dbReference type="Proteomes" id="UP000541347"/>
    </source>
</evidence>
<dbReference type="PANTHER" id="PTHR41791:SF1">
    <property type="entry name" value="SSL7039 PROTEIN"/>
    <property type="match status" value="1"/>
</dbReference>
<protein>
    <submittedName>
        <fullName evidence="1">Type II toxin-antitoxin system RelE/ParE family toxin</fullName>
    </submittedName>
</protein>
<comment type="caution">
    <text evidence="1">The sequence shown here is derived from an EMBL/GenBank/DDBJ whole genome shotgun (WGS) entry which is preliminary data.</text>
</comment>
<reference evidence="1 2" key="1">
    <citation type="submission" date="2020-01" db="EMBL/GenBank/DDBJ databases">
        <authorList>
            <person name="Peng S.Y."/>
            <person name="Li J."/>
            <person name="Wang M."/>
            <person name="Wang L."/>
            <person name="Wang C.Q."/>
            <person name="Wang J.R."/>
        </authorList>
    </citation>
    <scope>NUCLEOTIDE SEQUENCE [LARGE SCALE GENOMIC DNA]</scope>
    <source>
        <strain evidence="1 2">XCT-34</strain>
    </source>
</reference>
<accession>A0ABW9ZCY0</accession>
<dbReference type="InterPro" id="IPR014056">
    <property type="entry name" value="TypeIITA-like_toxin_pred"/>
</dbReference>
<dbReference type="PANTHER" id="PTHR41791">
    <property type="entry name" value="SSL7039 PROTEIN"/>
    <property type="match status" value="1"/>
</dbReference>
<sequence>MDVRRHPVFDRWLRGLRDPRALARILLRIERCAEGNFGDHKSVGQGVHELRIDYGPGYRVYFVQRGVQVVILLCGGDKSSQQRDVDLAHKLAGELKEWPDDTRF</sequence>
<name>A0ABW9ZCY0_9HYPH</name>
<proteinExistence type="predicted"/>
<dbReference type="NCBIfam" id="TIGR02683">
    <property type="entry name" value="upstrm_HI1419"/>
    <property type="match status" value="1"/>
</dbReference>
<organism evidence="1 2">
    <name type="scientific">Pannonibacter tanglangensis</name>
    <dbReference type="NCBI Taxonomy" id="2750084"/>
    <lineage>
        <taxon>Bacteria</taxon>
        <taxon>Pseudomonadati</taxon>
        <taxon>Pseudomonadota</taxon>
        <taxon>Alphaproteobacteria</taxon>
        <taxon>Hyphomicrobiales</taxon>
        <taxon>Stappiaceae</taxon>
        <taxon>Pannonibacter</taxon>
    </lineage>
</organism>
<dbReference type="PIRSF" id="PIRSF028744">
    <property type="entry name" value="Addict_mod_HI1419"/>
    <property type="match status" value="1"/>
</dbReference>
<dbReference type="Pfam" id="PF05973">
    <property type="entry name" value="Gp49"/>
    <property type="match status" value="1"/>
</dbReference>
<evidence type="ECO:0000313" key="1">
    <source>
        <dbReference type="EMBL" id="NBN62693.1"/>
    </source>
</evidence>
<gene>
    <name evidence="1" type="ORF">GWI71_03280</name>
</gene>
<dbReference type="InterPro" id="IPR009241">
    <property type="entry name" value="HigB-like"/>
</dbReference>
<dbReference type="RefSeq" id="WP_161673858.1">
    <property type="nucleotide sequence ID" value="NZ_JAABLP010000001.1"/>
</dbReference>